<proteinExistence type="inferred from homology"/>
<dbReference type="Gene3D" id="3.40.720.10">
    <property type="entry name" value="Alkaline Phosphatase, subunit A"/>
    <property type="match status" value="1"/>
</dbReference>
<dbReference type="PANTHER" id="PTHR42693:SF53">
    <property type="entry name" value="ENDO-4-O-SULFATASE"/>
    <property type="match status" value="1"/>
</dbReference>
<name>A0A939ITX1_9MICO</name>
<evidence type="ECO:0000256" key="3">
    <source>
        <dbReference type="ARBA" id="ARBA00022801"/>
    </source>
</evidence>
<reference evidence="6" key="1">
    <citation type="submission" date="2020-12" db="EMBL/GenBank/DDBJ databases">
        <title>PHA producing bacteria isolated from mangrove.</title>
        <authorList>
            <person name="Zheng W."/>
            <person name="Yu S."/>
            <person name="Huang Y."/>
        </authorList>
    </citation>
    <scope>NUCLEOTIDE SEQUENCE</scope>
    <source>
        <strain evidence="6">GN8-5</strain>
    </source>
</reference>
<dbReference type="InterPro" id="IPR024607">
    <property type="entry name" value="Sulfatase_CS"/>
</dbReference>
<evidence type="ECO:0000313" key="7">
    <source>
        <dbReference type="Proteomes" id="UP000664385"/>
    </source>
</evidence>
<dbReference type="Proteomes" id="UP000664385">
    <property type="component" value="Unassembled WGS sequence"/>
</dbReference>
<dbReference type="AlphaFoldDB" id="A0A939ITX1"/>
<evidence type="ECO:0000256" key="2">
    <source>
        <dbReference type="ARBA" id="ARBA00022723"/>
    </source>
</evidence>
<protein>
    <submittedName>
        <fullName evidence="6">Sulfatase-like hydrolase/transferase</fullName>
    </submittedName>
</protein>
<evidence type="ECO:0000259" key="5">
    <source>
        <dbReference type="Pfam" id="PF00884"/>
    </source>
</evidence>
<accession>A0A939ITX1</accession>
<feature type="domain" description="Sulfatase N-terminal" evidence="5">
    <location>
        <begin position="5"/>
        <end position="336"/>
    </location>
</feature>
<dbReference type="InterPro" id="IPR017850">
    <property type="entry name" value="Alkaline_phosphatase_core_sf"/>
</dbReference>
<dbReference type="SUPFAM" id="SSF53649">
    <property type="entry name" value="Alkaline phosphatase-like"/>
    <property type="match status" value="1"/>
</dbReference>
<dbReference type="PROSITE" id="PS00523">
    <property type="entry name" value="SULFATASE_1"/>
    <property type="match status" value="1"/>
</dbReference>
<dbReference type="GO" id="GO:0004065">
    <property type="term" value="F:arylsulfatase activity"/>
    <property type="evidence" value="ECO:0007669"/>
    <property type="project" value="TreeGrafter"/>
</dbReference>
<keyword evidence="2" id="KW-0479">Metal-binding</keyword>
<organism evidence="6 7">
    <name type="scientific">Microbacterium esteraromaticum</name>
    <dbReference type="NCBI Taxonomy" id="57043"/>
    <lineage>
        <taxon>Bacteria</taxon>
        <taxon>Bacillati</taxon>
        <taxon>Actinomycetota</taxon>
        <taxon>Actinomycetes</taxon>
        <taxon>Micrococcales</taxon>
        <taxon>Microbacteriaceae</taxon>
        <taxon>Microbacterium</taxon>
    </lineage>
</organism>
<dbReference type="GO" id="GO:0046872">
    <property type="term" value="F:metal ion binding"/>
    <property type="evidence" value="ECO:0007669"/>
    <property type="project" value="UniProtKB-KW"/>
</dbReference>
<sequence>MTNRPNLILIVSDDQGPWALGAAGNPEIRTPVLDDLAARGIRLDRFFCASPVCSPARASLLTGRIPSAHGVHDYLDGAHVGTESQDYLQGVPTLTDALADAGYRLGLSGKWHLGASDAPRAGFVHWYALEGGGSAYRDAVMYRDGVAEHVGEYLTDVIADDAIAFIDAEQQHPNPFFLALNFTAPHKPFAGQHPERFTDLYRDCAFESCPQESPHPWLQTLNGAPIGGESDTREALIGYFAAVTAMDAAIGRVLDRLRAHGIEQETIVVFLSDNGFSCGHHGFWGKGNGTFPMNMYDESVMVPFIVSAPGMLPVGVVHDDLLSAYDLPATLLELLGLPSHEFEQGPGRSFAGLLRGEAPARPERPVVVHSEYGPARMIRTADQKYVHRHPYGPHEFYDLASDPRESRNLIDDAAYRDDQARLRGMLHDWFVRFSRSDADGRALPVVGAGQHSALGTDPLGAFSAPGWDGAV</sequence>
<keyword evidence="4" id="KW-0106">Calcium</keyword>
<dbReference type="RefSeq" id="WP_206822423.1">
    <property type="nucleotide sequence ID" value="NZ_JAEMWU010000001.1"/>
</dbReference>
<dbReference type="InterPro" id="IPR050738">
    <property type="entry name" value="Sulfatase"/>
</dbReference>
<comment type="caution">
    <text evidence="6">The sequence shown here is derived from an EMBL/GenBank/DDBJ whole genome shotgun (WGS) entry which is preliminary data.</text>
</comment>
<comment type="similarity">
    <text evidence="1">Belongs to the sulfatase family.</text>
</comment>
<evidence type="ECO:0000313" key="6">
    <source>
        <dbReference type="EMBL" id="MBN8204414.1"/>
    </source>
</evidence>
<dbReference type="Pfam" id="PF00884">
    <property type="entry name" value="Sulfatase"/>
    <property type="match status" value="1"/>
</dbReference>
<keyword evidence="3 6" id="KW-0378">Hydrolase</keyword>
<gene>
    <name evidence="6" type="ORF">JF543_00405</name>
</gene>
<evidence type="ECO:0000256" key="4">
    <source>
        <dbReference type="ARBA" id="ARBA00022837"/>
    </source>
</evidence>
<evidence type="ECO:0000256" key="1">
    <source>
        <dbReference type="ARBA" id="ARBA00008779"/>
    </source>
</evidence>
<dbReference type="InterPro" id="IPR000917">
    <property type="entry name" value="Sulfatase_N"/>
</dbReference>
<dbReference type="EMBL" id="JAEMWU010000001">
    <property type="protein sequence ID" value="MBN8204414.1"/>
    <property type="molecule type" value="Genomic_DNA"/>
</dbReference>
<dbReference type="PANTHER" id="PTHR42693">
    <property type="entry name" value="ARYLSULFATASE FAMILY MEMBER"/>
    <property type="match status" value="1"/>
</dbReference>